<reference evidence="1 2" key="1">
    <citation type="submission" date="2018-07" db="EMBL/GenBank/DDBJ databases">
        <title>Genomic Encyclopedia of Type Strains, Phase IV (KMG-IV): sequencing the most valuable type-strain genomes for metagenomic binning, comparative biology and taxonomic classification.</title>
        <authorList>
            <person name="Goeker M."/>
        </authorList>
    </citation>
    <scope>NUCLEOTIDE SEQUENCE [LARGE SCALE GENOMIC DNA]</scope>
    <source>
        <strain evidence="1 2">DSM 44952</strain>
    </source>
</reference>
<comment type="caution">
    <text evidence="1">The sequence shown here is derived from an EMBL/GenBank/DDBJ whole genome shotgun (WGS) entry which is preliminary data.</text>
</comment>
<dbReference type="Gene3D" id="3.30.70.141">
    <property type="entry name" value="Nucleoside diphosphate kinase-like domain"/>
    <property type="match status" value="1"/>
</dbReference>
<name>A0A370HE89_9NOCA</name>
<proteinExistence type="predicted"/>
<dbReference type="Proteomes" id="UP000255355">
    <property type="component" value="Unassembled WGS sequence"/>
</dbReference>
<dbReference type="InterPro" id="IPR036850">
    <property type="entry name" value="NDK-like_dom_sf"/>
</dbReference>
<sequence>MNTRPTAVEQVSGTERWRKLTGLPRKAAVYARDPLARTALALAPDPGYTLPDLLYDTALLVVKPEALVTGRMPTIERFLSARNLAVAAVFDTELDAVRSHQLWQYPWVKATTDRMRLHILMSEGRPARCLLVRRAPGSGDIPLTMQLAVDKGASGSGPRRPGQLRSELGMTNRMISFVHCPDEPADLLRDLYVLGGAAGPRMLDPTGAQDVSDVWRAGEWREGVDLEPGGLLTGLSSRGRARLLGLLDARRDHGRTLSLDEAMSEARAAGAQGDWHRYGLAAGLISHDLPGVAAEFDEATVEQLAQRWRREG</sequence>
<dbReference type="STRING" id="1210089.GCA_001613165_07066"/>
<dbReference type="SUPFAM" id="SSF54919">
    <property type="entry name" value="Nucleoside diphosphate kinase, NDK"/>
    <property type="match status" value="1"/>
</dbReference>
<evidence type="ECO:0000313" key="2">
    <source>
        <dbReference type="Proteomes" id="UP000255355"/>
    </source>
</evidence>
<dbReference type="AlphaFoldDB" id="A0A370HE89"/>
<accession>A0A370HE89</accession>
<evidence type="ECO:0000313" key="1">
    <source>
        <dbReference type="EMBL" id="RDI55564.1"/>
    </source>
</evidence>
<dbReference type="EMBL" id="QQAZ01000001">
    <property type="protein sequence ID" value="RDI55564.1"/>
    <property type="molecule type" value="Genomic_DNA"/>
</dbReference>
<organism evidence="1 2">
    <name type="scientific">Nocardia mexicana</name>
    <dbReference type="NCBI Taxonomy" id="279262"/>
    <lineage>
        <taxon>Bacteria</taxon>
        <taxon>Bacillati</taxon>
        <taxon>Actinomycetota</taxon>
        <taxon>Actinomycetes</taxon>
        <taxon>Mycobacteriales</taxon>
        <taxon>Nocardiaceae</taxon>
        <taxon>Nocardia</taxon>
    </lineage>
</organism>
<gene>
    <name evidence="1" type="ORF">DFR68_101397</name>
</gene>
<evidence type="ECO:0008006" key="3">
    <source>
        <dbReference type="Google" id="ProtNLM"/>
    </source>
</evidence>
<keyword evidence="2" id="KW-1185">Reference proteome</keyword>
<protein>
    <recommendedName>
        <fullName evidence="3">Nucleoside diphosphate kinase</fullName>
    </recommendedName>
</protein>